<feature type="compositionally biased region" description="Low complexity" evidence="1">
    <location>
        <begin position="22"/>
        <end position="36"/>
    </location>
</feature>
<dbReference type="AlphaFoldDB" id="A0A1B6EGV2"/>
<organism evidence="2">
    <name type="scientific">Clastoptera arizonana</name>
    <name type="common">Arizona spittle bug</name>
    <dbReference type="NCBI Taxonomy" id="38151"/>
    <lineage>
        <taxon>Eukaryota</taxon>
        <taxon>Metazoa</taxon>
        <taxon>Ecdysozoa</taxon>
        <taxon>Arthropoda</taxon>
        <taxon>Hexapoda</taxon>
        <taxon>Insecta</taxon>
        <taxon>Pterygota</taxon>
        <taxon>Neoptera</taxon>
        <taxon>Paraneoptera</taxon>
        <taxon>Hemiptera</taxon>
        <taxon>Auchenorrhyncha</taxon>
        <taxon>Cercopoidea</taxon>
        <taxon>Clastopteridae</taxon>
        <taxon>Clastoptera</taxon>
    </lineage>
</organism>
<feature type="region of interest" description="Disordered" evidence="1">
    <location>
        <begin position="323"/>
        <end position="354"/>
    </location>
</feature>
<feature type="region of interest" description="Disordered" evidence="1">
    <location>
        <begin position="1"/>
        <end position="55"/>
    </location>
</feature>
<sequence>MLGTRESGVGAEIPQSVLSPDTQNTSSATFSSSTNADTDRWTDSTGNSTSECDEEYLKLPEKIGSPGSPIIPTNLDQRMSNQGEYSSLSSVYESQIKYRQLHKDGNNIHHDTRSQLEPIEKQTFNTSEDENMIQSFFSKIVPAKLRQGSSNLSRSLIKTEPDAQPECSDLVQPCPSANYTSDITNIVNQNITNDETWSEFSLVSDKMSPESDKNEFKGEVWTEVNLNDSSPASSDLEVPQSGLIDSTDLNSIPGKLKPDTGLSNWISRSSIEQSNNSRRQSLDSLILGGIATGERVKEILSQSIMKLNISSLKERRLSEPKLVKSSKKVPSPLEKSMTYLNPDDESTSDSESLASVEMLTDDQISSLMLEQDLHNACQEVLGSPVAELPTLDYFVSSVLQS</sequence>
<protein>
    <submittedName>
        <fullName evidence="2">Uncharacterized protein</fullName>
    </submittedName>
</protein>
<evidence type="ECO:0000256" key="1">
    <source>
        <dbReference type="SAM" id="MobiDB-lite"/>
    </source>
</evidence>
<evidence type="ECO:0000313" key="2">
    <source>
        <dbReference type="EMBL" id="JAS37163.1"/>
    </source>
</evidence>
<gene>
    <name evidence="2" type="ORF">g.5058</name>
</gene>
<reference evidence="2" key="1">
    <citation type="submission" date="2015-12" db="EMBL/GenBank/DDBJ databases">
        <title>De novo transcriptome assembly of four potential Pierce s Disease insect vectors from Arizona vineyards.</title>
        <authorList>
            <person name="Tassone E.E."/>
        </authorList>
    </citation>
    <scope>NUCLEOTIDE SEQUENCE</scope>
</reference>
<name>A0A1B6EGV2_9HEMI</name>
<accession>A0A1B6EGV2</accession>
<dbReference type="EMBL" id="GEDC01000135">
    <property type="protein sequence ID" value="JAS37163.1"/>
    <property type="molecule type" value="Transcribed_RNA"/>
</dbReference>
<feature type="region of interest" description="Disordered" evidence="1">
    <location>
        <begin position="227"/>
        <end position="255"/>
    </location>
</feature>
<proteinExistence type="predicted"/>